<gene>
    <name evidence="2" type="ORF">PsYK624_018870</name>
</gene>
<evidence type="ECO:0000313" key="3">
    <source>
        <dbReference type="Proteomes" id="UP000703269"/>
    </source>
</evidence>
<keyword evidence="3" id="KW-1185">Reference proteome</keyword>
<sequence length="432" mass="45056">MFLVAAGSNAQGQLATGDQEDAHTFTHCRFAGHAPGQLPPGTQKVCNLACGANHTLLLLERKHDAASGTRTELWGCGDGSKHQLGPAVAEFAPVFVPLDLELQNLGLEDYTIASVAACWETSFVVLTHPTQNAVVLSRGSDDYGDLGIGGTQGTDARRIHRVAFSADCLGTTDPVRVRSVSLATGPHHAIALLAVAQADGVHTRVAGWGAARHGQLGALADARTGRPLPAVAAPHPVALPDAHTPPRAIALGNQHSVFLCGGRAIGIGAGRRGQLRGLEEVRDVAAVGCTWNGTYVVSRGSGTCAVLSLGAAHKGQLGRRVPADTADAALAGGPAPGRVEFPFAADTRELIKLACGSEHVLCLFSVRDVPDDSATSLQHEVWAWGWNEHGTLGDGTTEDRGLPVKVWPPDEHARRAVDIFAGCGNSWIVLES</sequence>
<dbReference type="PROSITE" id="PS50012">
    <property type="entry name" value="RCC1_3"/>
    <property type="match status" value="5"/>
</dbReference>
<feature type="repeat" description="RCC1" evidence="1">
    <location>
        <begin position="203"/>
        <end position="262"/>
    </location>
</feature>
<organism evidence="2 3">
    <name type="scientific">Phanerochaete sordida</name>
    <dbReference type="NCBI Taxonomy" id="48140"/>
    <lineage>
        <taxon>Eukaryota</taxon>
        <taxon>Fungi</taxon>
        <taxon>Dikarya</taxon>
        <taxon>Basidiomycota</taxon>
        <taxon>Agaricomycotina</taxon>
        <taxon>Agaricomycetes</taxon>
        <taxon>Polyporales</taxon>
        <taxon>Phanerochaetaceae</taxon>
        <taxon>Phanerochaete</taxon>
    </lineage>
</organism>
<dbReference type="PANTHER" id="PTHR45982">
    <property type="entry name" value="REGULATOR OF CHROMOSOME CONDENSATION"/>
    <property type="match status" value="1"/>
</dbReference>
<comment type="caution">
    <text evidence="2">The sequence shown here is derived from an EMBL/GenBank/DDBJ whole genome shotgun (WGS) entry which is preliminary data.</text>
</comment>
<dbReference type="Proteomes" id="UP000703269">
    <property type="component" value="Unassembled WGS sequence"/>
</dbReference>
<accession>A0A9P3G061</accession>
<evidence type="ECO:0000313" key="2">
    <source>
        <dbReference type="EMBL" id="GJE85808.1"/>
    </source>
</evidence>
<name>A0A9P3G061_9APHY</name>
<dbReference type="InterPro" id="IPR051553">
    <property type="entry name" value="Ran_GTPase-activating"/>
</dbReference>
<feature type="repeat" description="RCC1" evidence="1">
    <location>
        <begin position="304"/>
        <end position="366"/>
    </location>
</feature>
<dbReference type="EMBL" id="BPQB01000003">
    <property type="protein sequence ID" value="GJE85808.1"/>
    <property type="molecule type" value="Genomic_DNA"/>
</dbReference>
<dbReference type="PROSITE" id="PS00626">
    <property type="entry name" value="RCC1_2"/>
    <property type="match status" value="1"/>
</dbReference>
<dbReference type="GO" id="GO:0005085">
    <property type="term" value="F:guanyl-nucleotide exchange factor activity"/>
    <property type="evidence" value="ECO:0007669"/>
    <property type="project" value="TreeGrafter"/>
</dbReference>
<proteinExistence type="predicted"/>
<protein>
    <submittedName>
        <fullName evidence="2">RCC1/BLIP-II</fullName>
    </submittedName>
</protein>
<dbReference type="InterPro" id="IPR009091">
    <property type="entry name" value="RCC1/BLIP-II"/>
</dbReference>
<feature type="repeat" description="RCC1" evidence="1">
    <location>
        <begin position="379"/>
        <end position="432"/>
    </location>
</feature>
<evidence type="ECO:0000256" key="1">
    <source>
        <dbReference type="PROSITE-ProRule" id="PRU00235"/>
    </source>
</evidence>
<feature type="repeat" description="RCC1" evidence="1">
    <location>
        <begin position="133"/>
        <end position="195"/>
    </location>
</feature>
<dbReference type="SUPFAM" id="SSF50985">
    <property type="entry name" value="RCC1/BLIP-II"/>
    <property type="match status" value="2"/>
</dbReference>
<dbReference type="PANTHER" id="PTHR45982:SF1">
    <property type="entry name" value="REGULATOR OF CHROMOSOME CONDENSATION"/>
    <property type="match status" value="1"/>
</dbReference>
<reference evidence="2 3" key="1">
    <citation type="submission" date="2021-08" db="EMBL/GenBank/DDBJ databases">
        <title>Draft Genome Sequence of Phanerochaete sordida strain YK-624.</title>
        <authorList>
            <person name="Mori T."/>
            <person name="Dohra H."/>
            <person name="Suzuki T."/>
            <person name="Kawagishi H."/>
            <person name="Hirai H."/>
        </authorList>
    </citation>
    <scope>NUCLEOTIDE SEQUENCE [LARGE SCALE GENOMIC DNA]</scope>
    <source>
        <strain evidence="2 3">YK-624</strain>
    </source>
</reference>
<dbReference type="Pfam" id="PF00415">
    <property type="entry name" value="RCC1"/>
    <property type="match status" value="1"/>
</dbReference>
<dbReference type="OrthoDB" id="5370059at2759"/>
<dbReference type="AlphaFoldDB" id="A0A9P3G061"/>
<dbReference type="GO" id="GO:0005737">
    <property type="term" value="C:cytoplasm"/>
    <property type="evidence" value="ECO:0007669"/>
    <property type="project" value="TreeGrafter"/>
</dbReference>
<feature type="repeat" description="RCC1" evidence="1">
    <location>
        <begin position="1"/>
        <end position="61"/>
    </location>
</feature>
<dbReference type="InterPro" id="IPR000408">
    <property type="entry name" value="Reg_chr_condens"/>
</dbReference>
<dbReference type="Gene3D" id="2.130.10.30">
    <property type="entry name" value="Regulator of chromosome condensation 1/beta-lactamase-inhibitor protein II"/>
    <property type="match status" value="2"/>
</dbReference>